<keyword evidence="3" id="KW-0564">Palmitate</keyword>
<gene>
    <name evidence="7" type="ORF">GCM10007301_52930</name>
</gene>
<feature type="chain" id="PRO_5038070624" description="C-type lysozyme inhibitor domain-containing protein" evidence="5">
    <location>
        <begin position="28"/>
        <end position="125"/>
    </location>
</feature>
<proteinExistence type="predicted"/>
<comment type="caution">
    <text evidence="7">The sequence shown here is derived from an EMBL/GenBank/DDBJ whole genome shotgun (WGS) entry which is preliminary data.</text>
</comment>
<dbReference type="InterPro" id="IPR036328">
    <property type="entry name" value="MliC_sf"/>
</dbReference>
<accession>A0A917CI26</accession>
<keyword evidence="4" id="KW-0449">Lipoprotein</keyword>
<keyword evidence="1 5" id="KW-0732">Signal</keyword>
<sequence>MRPSTLRLSLAALSGLGALGLSGPASAAELTLALPEGTQVHQVKTSYACPAGAAFTVAYITAGNSALAIVPVAGQELIMANVLAASGARYAGGAYVWWTKGPDAALYDVRQGENAAPVMTCQEKK</sequence>
<evidence type="ECO:0000259" key="6">
    <source>
        <dbReference type="Pfam" id="PF09864"/>
    </source>
</evidence>
<dbReference type="Gene3D" id="2.40.128.200">
    <property type="match status" value="1"/>
</dbReference>
<evidence type="ECO:0000313" key="7">
    <source>
        <dbReference type="EMBL" id="GGF86470.1"/>
    </source>
</evidence>
<feature type="domain" description="C-type lysozyme inhibitor" evidence="6">
    <location>
        <begin position="47"/>
        <end position="113"/>
    </location>
</feature>
<dbReference type="InterPro" id="IPR018660">
    <property type="entry name" value="MliC"/>
</dbReference>
<protein>
    <recommendedName>
        <fullName evidence="6">C-type lysozyme inhibitor domain-containing protein</fullName>
    </recommendedName>
</protein>
<evidence type="ECO:0000256" key="3">
    <source>
        <dbReference type="ARBA" id="ARBA00023139"/>
    </source>
</evidence>
<dbReference type="AlphaFoldDB" id="A0A917CI26"/>
<reference evidence="7" key="2">
    <citation type="submission" date="2020-09" db="EMBL/GenBank/DDBJ databases">
        <authorList>
            <person name="Sun Q."/>
            <person name="Sedlacek I."/>
        </authorList>
    </citation>
    <scope>NUCLEOTIDE SEQUENCE</scope>
    <source>
        <strain evidence="7">CCM 7897</strain>
    </source>
</reference>
<feature type="signal peptide" evidence="5">
    <location>
        <begin position="1"/>
        <end position="27"/>
    </location>
</feature>
<dbReference type="EMBL" id="BMCT01000011">
    <property type="protein sequence ID" value="GGF86470.1"/>
    <property type="molecule type" value="Genomic_DNA"/>
</dbReference>
<organism evidence="7 8">
    <name type="scientific">Azorhizobium oxalatiphilum</name>
    <dbReference type="NCBI Taxonomy" id="980631"/>
    <lineage>
        <taxon>Bacteria</taxon>
        <taxon>Pseudomonadati</taxon>
        <taxon>Pseudomonadota</taxon>
        <taxon>Alphaproteobacteria</taxon>
        <taxon>Hyphomicrobiales</taxon>
        <taxon>Xanthobacteraceae</taxon>
        <taxon>Azorhizobium</taxon>
    </lineage>
</organism>
<evidence type="ECO:0000256" key="2">
    <source>
        <dbReference type="ARBA" id="ARBA00023136"/>
    </source>
</evidence>
<evidence type="ECO:0000256" key="4">
    <source>
        <dbReference type="ARBA" id="ARBA00023288"/>
    </source>
</evidence>
<keyword evidence="2" id="KW-0472">Membrane</keyword>
<reference evidence="7" key="1">
    <citation type="journal article" date="2014" name="Int. J. Syst. Evol. Microbiol.">
        <title>Complete genome sequence of Corynebacterium casei LMG S-19264T (=DSM 44701T), isolated from a smear-ripened cheese.</title>
        <authorList>
            <consortium name="US DOE Joint Genome Institute (JGI-PGF)"/>
            <person name="Walter F."/>
            <person name="Albersmeier A."/>
            <person name="Kalinowski J."/>
            <person name="Ruckert C."/>
        </authorList>
    </citation>
    <scope>NUCLEOTIDE SEQUENCE</scope>
    <source>
        <strain evidence="7">CCM 7897</strain>
    </source>
</reference>
<dbReference type="Proteomes" id="UP000606044">
    <property type="component" value="Unassembled WGS sequence"/>
</dbReference>
<evidence type="ECO:0000256" key="1">
    <source>
        <dbReference type="ARBA" id="ARBA00022729"/>
    </source>
</evidence>
<dbReference type="SUPFAM" id="SSF141488">
    <property type="entry name" value="YdhA-like"/>
    <property type="match status" value="1"/>
</dbReference>
<evidence type="ECO:0000313" key="8">
    <source>
        <dbReference type="Proteomes" id="UP000606044"/>
    </source>
</evidence>
<dbReference type="Pfam" id="PF09864">
    <property type="entry name" value="MliC"/>
    <property type="match status" value="1"/>
</dbReference>
<name>A0A917CI26_9HYPH</name>
<keyword evidence="8" id="KW-1185">Reference proteome</keyword>
<evidence type="ECO:0000256" key="5">
    <source>
        <dbReference type="SAM" id="SignalP"/>
    </source>
</evidence>